<dbReference type="InterPro" id="IPR050570">
    <property type="entry name" value="Cell_wall_metabolism_enzyme"/>
</dbReference>
<evidence type="ECO:0000259" key="2">
    <source>
        <dbReference type="Pfam" id="PF01551"/>
    </source>
</evidence>
<dbReference type="InterPro" id="IPR016047">
    <property type="entry name" value="M23ase_b-sheet_dom"/>
</dbReference>
<dbReference type="Gene3D" id="2.70.70.10">
    <property type="entry name" value="Glucose Permease (Domain IIA)"/>
    <property type="match status" value="1"/>
</dbReference>
<dbReference type="Proteomes" id="UP000030011">
    <property type="component" value="Unassembled WGS sequence"/>
</dbReference>
<dbReference type="STRING" id="1385521.N803_17200"/>
<evidence type="ECO:0000256" key="1">
    <source>
        <dbReference type="ARBA" id="ARBA00022729"/>
    </source>
</evidence>
<dbReference type="InterPro" id="IPR011055">
    <property type="entry name" value="Dup_hybrid_motif"/>
</dbReference>
<dbReference type="SUPFAM" id="SSF51261">
    <property type="entry name" value="Duplicated hybrid motif"/>
    <property type="match status" value="1"/>
</dbReference>
<dbReference type="PANTHER" id="PTHR21666">
    <property type="entry name" value="PEPTIDASE-RELATED"/>
    <property type="match status" value="1"/>
</dbReference>
<keyword evidence="4" id="KW-1185">Reference proteome</keyword>
<dbReference type="GO" id="GO:0004222">
    <property type="term" value="F:metalloendopeptidase activity"/>
    <property type="evidence" value="ECO:0007669"/>
    <property type="project" value="TreeGrafter"/>
</dbReference>
<dbReference type="EMBL" id="AVPK01000008">
    <property type="protein sequence ID" value="KGN36756.1"/>
    <property type="molecule type" value="Genomic_DNA"/>
</dbReference>
<dbReference type="AlphaFoldDB" id="A0A0A0JM86"/>
<name>A0A0A0JM86_9MICO</name>
<evidence type="ECO:0000313" key="3">
    <source>
        <dbReference type="EMBL" id="KGN36756.1"/>
    </source>
</evidence>
<gene>
    <name evidence="3" type="ORF">N803_17200</name>
</gene>
<accession>A0A0A0JM86</accession>
<comment type="caution">
    <text evidence="3">The sequence shown here is derived from an EMBL/GenBank/DDBJ whole genome shotgun (WGS) entry which is preliminary data.</text>
</comment>
<reference evidence="3 4" key="1">
    <citation type="submission" date="2013-08" db="EMBL/GenBank/DDBJ databases">
        <title>The genome sequence of Knoellia subterranea.</title>
        <authorList>
            <person name="Zhu W."/>
            <person name="Wang G."/>
        </authorList>
    </citation>
    <scope>NUCLEOTIDE SEQUENCE [LARGE SCALE GENOMIC DNA]</scope>
    <source>
        <strain evidence="3 4">KCTC 19937</strain>
    </source>
</reference>
<dbReference type="CDD" id="cd12797">
    <property type="entry name" value="M23_peptidase"/>
    <property type="match status" value="1"/>
</dbReference>
<feature type="domain" description="M23ase beta-sheet core" evidence="2">
    <location>
        <begin position="91"/>
        <end position="183"/>
    </location>
</feature>
<dbReference type="Pfam" id="PF01551">
    <property type="entry name" value="Peptidase_M23"/>
    <property type="match status" value="1"/>
</dbReference>
<evidence type="ECO:0000313" key="4">
    <source>
        <dbReference type="Proteomes" id="UP000030011"/>
    </source>
</evidence>
<dbReference type="eggNOG" id="COG0739">
    <property type="taxonomic scope" value="Bacteria"/>
</dbReference>
<protein>
    <submittedName>
        <fullName evidence="3">Peptidase M23</fullName>
    </submittedName>
</protein>
<proteinExistence type="predicted"/>
<organism evidence="3 4">
    <name type="scientific">Knoellia subterranea KCTC 19937</name>
    <dbReference type="NCBI Taxonomy" id="1385521"/>
    <lineage>
        <taxon>Bacteria</taxon>
        <taxon>Bacillati</taxon>
        <taxon>Actinomycetota</taxon>
        <taxon>Actinomycetes</taxon>
        <taxon>Micrococcales</taxon>
        <taxon>Intrasporangiaceae</taxon>
        <taxon>Knoellia</taxon>
    </lineage>
</organism>
<dbReference type="PANTHER" id="PTHR21666:SF289">
    <property type="entry name" value="L-ALA--D-GLU ENDOPEPTIDASE"/>
    <property type="match status" value="1"/>
</dbReference>
<dbReference type="RefSeq" id="WP_245617269.1">
    <property type="nucleotide sequence ID" value="NZ_AVPK01000008.1"/>
</dbReference>
<sequence length="201" mass="20371">MTTPRTMATLGQLLLALAAAGSLVPGVGLPAGPGVTPDISPTTVPGALAPTASAGATADPTTLRGTWSWPLSPRPTVLARFVRPRETWGAGHRGIDLSASQGQEVRSVDAGTVTHVGVIAGRGTVSVTHASGLRSTYEPVDANVSSGDVVVEGQPIGRVLGRTHCGGACLHLGALDGEAYLDPRPLLGGTRVILLPLEADR</sequence>
<keyword evidence="1" id="KW-0732">Signal</keyword>